<proteinExistence type="predicted"/>
<feature type="non-terminal residue" evidence="2">
    <location>
        <position position="1"/>
    </location>
</feature>
<evidence type="ECO:0000313" key="4">
    <source>
        <dbReference type="Proteomes" id="UP001497382"/>
    </source>
</evidence>
<evidence type="ECO:0000313" key="2">
    <source>
        <dbReference type="EMBL" id="CAL1298584.1"/>
    </source>
</evidence>
<evidence type="ECO:0000313" key="3">
    <source>
        <dbReference type="EMBL" id="CAL1301973.1"/>
    </source>
</evidence>
<comment type="caution">
    <text evidence="2">The sequence shown here is derived from an EMBL/GenBank/DDBJ whole genome shotgun (WGS) entry which is preliminary data.</text>
</comment>
<keyword evidence="4" id="KW-1185">Reference proteome</keyword>
<dbReference type="Proteomes" id="UP001497382">
    <property type="component" value="Unassembled WGS sequence"/>
</dbReference>
<dbReference type="AlphaFoldDB" id="A0AAV2BRT9"/>
<evidence type="ECO:0000313" key="1">
    <source>
        <dbReference type="EMBL" id="CAL1297332.1"/>
    </source>
</evidence>
<sequence>SFFKLFKPLAFFEKIIPWLLHCKVISPKVTSDFRKAGNVILYQKLLCLLEFDYGG</sequence>
<dbReference type="EMBL" id="CAXIEN010000465">
    <property type="protein sequence ID" value="CAL1298584.1"/>
    <property type="molecule type" value="Genomic_DNA"/>
</dbReference>
<protein>
    <submittedName>
        <fullName evidence="2">Uncharacterized protein</fullName>
    </submittedName>
</protein>
<gene>
    <name evidence="1" type="ORF">LARSCL_LOCUS20254</name>
    <name evidence="2" type="ORF">LARSCL_LOCUS20898</name>
    <name evidence="3" type="ORF">LARSCL_LOCUS22817</name>
</gene>
<organism evidence="2 4">
    <name type="scientific">Larinioides sclopetarius</name>
    <dbReference type="NCBI Taxonomy" id="280406"/>
    <lineage>
        <taxon>Eukaryota</taxon>
        <taxon>Metazoa</taxon>
        <taxon>Ecdysozoa</taxon>
        <taxon>Arthropoda</taxon>
        <taxon>Chelicerata</taxon>
        <taxon>Arachnida</taxon>
        <taxon>Araneae</taxon>
        <taxon>Araneomorphae</taxon>
        <taxon>Entelegynae</taxon>
        <taxon>Araneoidea</taxon>
        <taxon>Araneidae</taxon>
        <taxon>Larinioides</taxon>
    </lineage>
</organism>
<name>A0AAV2BRT9_9ARAC</name>
<dbReference type="EMBL" id="CAXIEN010001024">
    <property type="protein sequence ID" value="CAL1301973.1"/>
    <property type="molecule type" value="Genomic_DNA"/>
</dbReference>
<accession>A0AAV2BRT9</accession>
<reference evidence="2 4" key="1">
    <citation type="submission" date="2024-04" db="EMBL/GenBank/DDBJ databases">
        <authorList>
            <person name="Rising A."/>
            <person name="Reimegard J."/>
            <person name="Sonavane S."/>
            <person name="Akerstrom W."/>
            <person name="Nylinder S."/>
            <person name="Hedman E."/>
            <person name="Kallberg Y."/>
        </authorList>
    </citation>
    <scope>NUCLEOTIDE SEQUENCE [LARGE SCALE GENOMIC DNA]</scope>
</reference>
<dbReference type="EMBL" id="CAXIEN010000420">
    <property type="protein sequence ID" value="CAL1297332.1"/>
    <property type="molecule type" value="Genomic_DNA"/>
</dbReference>